<dbReference type="RefSeq" id="XP_001419763.1">
    <property type="nucleotide sequence ID" value="XM_001419726.1"/>
</dbReference>
<dbReference type="OMA" id="EMNILNV"/>
<evidence type="ECO:0000313" key="2">
    <source>
        <dbReference type="EMBL" id="ABO98056.1"/>
    </source>
</evidence>
<organism evidence="2 3">
    <name type="scientific">Ostreococcus lucimarinus (strain CCE9901)</name>
    <dbReference type="NCBI Taxonomy" id="436017"/>
    <lineage>
        <taxon>Eukaryota</taxon>
        <taxon>Viridiplantae</taxon>
        <taxon>Chlorophyta</taxon>
        <taxon>Mamiellophyceae</taxon>
        <taxon>Mamiellales</taxon>
        <taxon>Bathycoccaceae</taxon>
        <taxon>Ostreococcus</taxon>
    </lineage>
</organism>
<dbReference type="Proteomes" id="UP000001568">
    <property type="component" value="Chromosome 9"/>
</dbReference>
<evidence type="ECO:0000256" key="1">
    <source>
        <dbReference type="SAM" id="MobiDB-lite"/>
    </source>
</evidence>
<evidence type="ECO:0000313" key="3">
    <source>
        <dbReference type="Proteomes" id="UP000001568"/>
    </source>
</evidence>
<dbReference type="Gramene" id="ABO98056">
    <property type="protein sequence ID" value="ABO98056"/>
    <property type="gene ID" value="OSTLU_16756"/>
</dbReference>
<dbReference type="EMBL" id="CP000589">
    <property type="protein sequence ID" value="ABO98056.1"/>
    <property type="molecule type" value="Genomic_DNA"/>
</dbReference>
<feature type="region of interest" description="Disordered" evidence="1">
    <location>
        <begin position="318"/>
        <end position="350"/>
    </location>
</feature>
<dbReference type="AlphaFoldDB" id="A4S2J8"/>
<proteinExistence type="predicted"/>
<gene>
    <name evidence="2" type="ORF">OSTLU_16756</name>
</gene>
<name>A4S2J8_OSTLU</name>
<dbReference type="KEGG" id="olu:OSTLU_16756"/>
<dbReference type="HOGENOM" id="CLU_500986_0_0_1"/>
<dbReference type="OrthoDB" id="10499732at2759"/>
<feature type="compositionally biased region" description="Polar residues" evidence="1">
    <location>
        <begin position="333"/>
        <end position="342"/>
    </location>
</feature>
<keyword evidence="3" id="KW-1185">Reference proteome</keyword>
<reference evidence="2 3" key="1">
    <citation type="journal article" date="2007" name="Proc. Natl. Acad. Sci. U.S.A.">
        <title>The tiny eukaryote Ostreococcus provides genomic insights into the paradox of plankton speciation.</title>
        <authorList>
            <person name="Palenik B."/>
            <person name="Grimwood J."/>
            <person name="Aerts A."/>
            <person name="Rouze P."/>
            <person name="Salamov A."/>
            <person name="Putnam N."/>
            <person name="Dupont C."/>
            <person name="Jorgensen R."/>
            <person name="Derelle E."/>
            <person name="Rombauts S."/>
            <person name="Zhou K."/>
            <person name="Otillar R."/>
            <person name="Merchant S.S."/>
            <person name="Podell S."/>
            <person name="Gaasterland T."/>
            <person name="Napoli C."/>
            <person name="Gendler K."/>
            <person name="Manuell A."/>
            <person name="Tai V."/>
            <person name="Vallon O."/>
            <person name="Piganeau G."/>
            <person name="Jancek S."/>
            <person name="Heijde M."/>
            <person name="Jabbari K."/>
            <person name="Bowler C."/>
            <person name="Lohr M."/>
            <person name="Robbens S."/>
            <person name="Werner G."/>
            <person name="Dubchak I."/>
            <person name="Pazour G.J."/>
            <person name="Ren Q."/>
            <person name="Paulsen I."/>
            <person name="Delwiche C."/>
            <person name="Schmutz J."/>
            <person name="Rokhsar D."/>
            <person name="Van de Peer Y."/>
            <person name="Moreau H."/>
            <person name="Grigoriev I.V."/>
        </authorList>
    </citation>
    <scope>NUCLEOTIDE SEQUENCE [LARGE SCALE GENOMIC DNA]</scope>
    <source>
        <strain evidence="2 3">CCE9901</strain>
    </source>
</reference>
<sequence length="544" mass="59773">MGEATLELGEAARRAKNDDAFEALRRDAEARAREDPLSDGDVIVVRRVRGARSAREAFGEAVLDETTAPRLTAVRITRGDEGGNGKEGAKYAFVVRDGNFDAGCYGKYVTVHKGETVMRFETKAVTREAQWALAGGTRRDGKITLRSCARKDVILEGRVERKCSALVAFRAWSAYERASETEAQYQVDVELECETLLETLADGFAKELRAIEADIIDAGRAKLGPRVIPDEMPSPIVPVNPFARASPMAASPEPHVVELDPLPSLEKRSNDVNPSTPAGAIGSWRGKHVFNDMDDYPSPTDAEIAAVRDEAWRFTSTAKKSTAARGNPFEDTPASSKSTRVPQATPGMSDYWEFDNTVDESIYEDARTPSSFNAREDSTSSFEFDAKETRTTTTTTLAGKYNQFESDDMESAAIRKSGIDPRNVVSTPGTTSAMLKYVGQMYVSEFRSEMNILNVPYVTLDEVVVDFVEHAARKRGDPTFNDPRVQINEALSEQYIMSMKTDDFLLLLHDYGDEPGYAEVATLKRALAIAITTKGALSSSDSEI</sequence>
<dbReference type="GeneID" id="5003600"/>
<protein>
    <submittedName>
        <fullName evidence="2">Uncharacterized protein</fullName>
    </submittedName>
</protein>
<accession>A4S2J8</accession>